<keyword evidence="1 5" id="KW-0812">Transmembrane</keyword>
<dbReference type="GO" id="GO:0140359">
    <property type="term" value="F:ABC-type transporter activity"/>
    <property type="evidence" value="ECO:0007669"/>
    <property type="project" value="InterPro"/>
</dbReference>
<feature type="region of interest" description="Disordered" evidence="4">
    <location>
        <begin position="97"/>
        <end position="118"/>
    </location>
</feature>
<feature type="transmembrane region" description="Helical" evidence="5">
    <location>
        <begin position="49"/>
        <end position="69"/>
    </location>
</feature>
<dbReference type="GO" id="GO:0016020">
    <property type="term" value="C:membrane"/>
    <property type="evidence" value="ECO:0007669"/>
    <property type="project" value="InterPro"/>
</dbReference>
<dbReference type="InterPro" id="IPR011527">
    <property type="entry name" value="ABC1_TM_dom"/>
</dbReference>
<reference evidence="7 8" key="1">
    <citation type="submission" date="2018-11" db="EMBL/GenBank/DDBJ databases">
        <authorList>
            <consortium name="Pathogen Informatics"/>
        </authorList>
    </citation>
    <scope>NUCLEOTIDE SEQUENCE [LARGE SCALE GENOMIC DNA]</scope>
</reference>
<sequence>MDRLKVLMLKKLLHMPISYFDNNDTSPAFCVAAMSQHPPTAMAALDYRVMLNISNIFASIVGVCIAFAFSWHLGLLGAVLASALLILALLNIRLSQRSHEKKDKEDTSSADTLLSGLR</sequence>
<dbReference type="Proteomes" id="UP000270094">
    <property type="component" value="Unassembled WGS sequence"/>
</dbReference>
<dbReference type="AlphaFoldDB" id="A0A3P7KFW9"/>
<evidence type="ECO:0000256" key="5">
    <source>
        <dbReference type="SAM" id="Phobius"/>
    </source>
</evidence>
<dbReference type="SUPFAM" id="SSF90123">
    <property type="entry name" value="ABC transporter transmembrane region"/>
    <property type="match status" value="1"/>
</dbReference>
<evidence type="ECO:0000256" key="2">
    <source>
        <dbReference type="ARBA" id="ARBA00022989"/>
    </source>
</evidence>
<dbReference type="Gene3D" id="1.20.1560.10">
    <property type="entry name" value="ABC transporter type 1, transmembrane domain"/>
    <property type="match status" value="1"/>
</dbReference>
<evidence type="ECO:0000256" key="3">
    <source>
        <dbReference type="ARBA" id="ARBA00023136"/>
    </source>
</evidence>
<evidence type="ECO:0000256" key="4">
    <source>
        <dbReference type="SAM" id="MobiDB-lite"/>
    </source>
</evidence>
<keyword evidence="8" id="KW-1185">Reference proteome</keyword>
<feature type="transmembrane region" description="Helical" evidence="5">
    <location>
        <begin position="75"/>
        <end position="94"/>
    </location>
</feature>
<keyword evidence="3 5" id="KW-0472">Membrane</keyword>
<evidence type="ECO:0000256" key="1">
    <source>
        <dbReference type="ARBA" id="ARBA00022692"/>
    </source>
</evidence>
<dbReference type="InterPro" id="IPR036640">
    <property type="entry name" value="ABC1_TM_sf"/>
</dbReference>
<dbReference type="PROSITE" id="PS50929">
    <property type="entry name" value="ABC_TM1F"/>
    <property type="match status" value="1"/>
</dbReference>
<dbReference type="Pfam" id="PF00664">
    <property type="entry name" value="ABC_membrane"/>
    <property type="match status" value="1"/>
</dbReference>
<protein>
    <recommendedName>
        <fullName evidence="6">ABC transmembrane type-1 domain-containing protein</fullName>
    </recommendedName>
</protein>
<organism evidence="7 8">
    <name type="scientific">Strongylus vulgaris</name>
    <name type="common">Blood worm</name>
    <dbReference type="NCBI Taxonomy" id="40348"/>
    <lineage>
        <taxon>Eukaryota</taxon>
        <taxon>Metazoa</taxon>
        <taxon>Ecdysozoa</taxon>
        <taxon>Nematoda</taxon>
        <taxon>Chromadorea</taxon>
        <taxon>Rhabditida</taxon>
        <taxon>Rhabditina</taxon>
        <taxon>Rhabditomorpha</taxon>
        <taxon>Strongyloidea</taxon>
        <taxon>Strongylidae</taxon>
        <taxon>Strongylus</taxon>
    </lineage>
</organism>
<feature type="compositionally biased region" description="Basic and acidic residues" evidence="4">
    <location>
        <begin position="97"/>
        <end position="107"/>
    </location>
</feature>
<accession>A0A3P7KFW9</accession>
<keyword evidence="2 5" id="KW-1133">Transmembrane helix</keyword>
<proteinExistence type="predicted"/>
<evidence type="ECO:0000259" key="6">
    <source>
        <dbReference type="PROSITE" id="PS50929"/>
    </source>
</evidence>
<gene>
    <name evidence="7" type="ORF">SVUK_LOCUS1670</name>
</gene>
<feature type="domain" description="ABC transmembrane type-1" evidence="6">
    <location>
        <begin position="1"/>
        <end position="118"/>
    </location>
</feature>
<name>A0A3P7KFW9_STRVU</name>
<dbReference type="EMBL" id="UYYB01003421">
    <property type="protein sequence ID" value="VDM66672.1"/>
    <property type="molecule type" value="Genomic_DNA"/>
</dbReference>
<dbReference type="GO" id="GO:0005524">
    <property type="term" value="F:ATP binding"/>
    <property type="evidence" value="ECO:0007669"/>
    <property type="project" value="InterPro"/>
</dbReference>
<evidence type="ECO:0000313" key="7">
    <source>
        <dbReference type="EMBL" id="VDM66672.1"/>
    </source>
</evidence>
<evidence type="ECO:0000313" key="8">
    <source>
        <dbReference type="Proteomes" id="UP000270094"/>
    </source>
</evidence>